<gene>
    <name evidence="4" type="ORF">SAMN04487884_102122</name>
</gene>
<evidence type="ECO:0000313" key="5">
    <source>
        <dbReference type="Proteomes" id="UP000182584"/>
    </source>
</evidence>
<feature type="signal peptide" evidence="2">
    <location>
        <begin position="1"/>
        <end position="29"/>
    </location>
</feature>
<name>A0A1H9LMM3_BUTFI</name>
<sequence>MRNNKMIRKNKIVRKTVSCVLASSLLITACGTESEDLATKVSASDGVDIEENSDEALSAAEGTFAGVSDTEDAKALAMADDEVQQPFSYTLCFAGDINFDDTWSNMVYYHNHGDNIYNCIDEDFINEMNAADIMWINNEFTYSYGGTPMPGKAYTFRADPDNVSILSQLGVDIVGLANNHVYDYGEEAFLDTLVTLDNAGIPYVGAGRNIDEASSPVYMQLGDLTIAYVAASRAEKNKMTPEATATTPGILRCYDPEKFIAEIQEASENADFVIALPHWGTEYSTTLEKAQTSTAREYIDAGADVIIGAHSHCLQGMEYYNGALVAYSLGNYWFNEKTLDTMLLEVEISGTGSTIESVEVQIIPGTQSGWVTTAADTPEEKERIYTYMESISIDVEVDENGYVHPLS</sequence>
<feature type="domain" description="Capsule synthesis protein CapA" evidence="3">
    <location>
        <begin position="90"/>
        <end position="336"/>
    </location>
</feature>
<dbReference type="InterPro" id="IPR019079">
    <property type="entry name" value="Capsule_synth_CapA"/>
</dbReference>
<comment type="similarity">
    <text evidence="1">Belongs to the CapA family.</text>
</comment>
<evidence type="ECO:0000259" key="3">
    <source>
        <dbReference type="SMART" id="SM00854"/>
    </source>
</evidence>
<evidence type="ECO:0000256" key="2">
    <source>
        <dbReference type="SAM" id="SignalP"/>
    </source>
</evidence>
<dbReference type="AlphaFoldDB" id="A0A1H9LMM3"/>
<keyword evidence="2" id="KW-0732">Signal</keyword>
<dbReference type="PANTHER" id="PTHR33393:SF13">
    <property type="entry name" value="PGA BIOSYNTHESIS PROTEIN CAPA"/>
    <property type="match status" value="1"/>
</dbReference>
<dbReference type="EMBL" id="FOGJ01000002">
    <property type="protein sequence ID" value="SER12660.1"/>
    <property type="molecule type" value="Genomic_DNA"/>
</dbReference>
<accession>A0A1H9LMM3</accession>
<dbReference type="SMART" id="SM00854">
    <property type="entry name" value="PGA_cap"/>
    <property type="match status" value="1"/>
</dbReference>
<evidence type="ECO:0000313" key="4">
    <source>
        <dbReference type="EMBL" id="SER12660.1"/>
    </source>
</evidence>
<dbReference type="CDD" id="cd07381">
    <property type="entry name" value="MPP_CapA"/>
    <property type="match status" value="1"/>
</dbReference>
<proteinExistence type="inferred from homology"/>
<dbReference type="PROSITE" id="PS51257">
    <property type="entry name" value="PROKAR_LIPOPROTEIN"/>
    <property type="match status" value="1"/>
</dbReference>
<organism evidence="4 5">
    <name type="scientific">Butyrivibrio fibrisolvens</name>
    <dbReference type="NCBI Taxonomy" id="831"/>
    <lineage>
        <taxon>Bacteria</taxon>
        <taxon>Bacillati</taxon>
        <taxon>Bacillota</taxon>
        <taxon>Clostridia</taxon>
        <taxon>Lachnospirales</taxon>
        <taxon>Lachnospiraceae</taxon>
        <taxon>Butyrivibrio</taxon>
    </lineage>
</organism>
<dbReference type="Pfam" id="PF09587">
    <property type="entry name" value="PGA_cap"/>
    <property type="match status" value="1"/>
</dbReference>
<dbReference type="InterPro" id="IPR029052">
    <property type="entry name" value="Metallo-depent_PP-like"/>
</dbReference>
<dbReference type="PANTHER" id="PTHR33393">
    <property type="entry name" value="POLYGLUTAMINE SYNTHESIS ACCESSORY PROTEIN RV0574C-RELATED"/>
    <property type="match status" value="1"/>
</dbReference>
<dbReference type="Gene3D" id="3.60.21.10">
    <property type="match status" value="1"/>
</dbReference>
<dbReference type="OrthoDB" id="9810906at2"/>
<feature type="chain" id="PRO_5039298308" evidence="2">
    <location>
        <begin position="30"/>
        <end position="407"/>
    </location>
</feature>
<dbReference type="InterPro" id="IPR052169">
    <property type="entry name" value="CW_Biosynth-Accessory"/>
</dbReference>
<dbReference type="Proteomes" id="UP000182584">
    <property type="component" value="Unassembled WGS sequence"/>
</dbReference>
<protein>
    <submittedName>
        <fullName evidence="4">Poly-gamma-glutamate synthesis protein (Capsule biosynthesis protein)</fullName>
    </submittedName>
</protein>
<evidence type="ECO:0000256" key="1">
    <source>
        <dbReference type="ARBA" id="ARBA00005662"/>
    </source>
</evidence>
<reference evidence="4 5" key="1">
    <citation type="submission" date="2016-10" db="EMBL/GenBank/DDBJ databases">
        <authorList>
            <person name="de Groot N.N."/>
        </authorList>
    </citation>
    <scope>NUCLEOTIDE SEQUENCE [LARGE SCALE GENOMIC DNA]</scope>
    <source>
        <strain evidence="4 5">AR40</strain>
    </source>
</reference>
<dbReference type="SUPFAM" id="SSF56300">
    <property type="entry name" value="Metallo-dependent phosphatases"/>
    <property type="match status" value="1"/>
</dbReference>